<sequence length="62" mass="5992">MDPVLGTTVPTLRPPPDASARTSPSGGLVIGRSSPGRGGALTVVATGPRPTAGGSGARADLR</sequence>
<gene>
    <name evidence="2" type="ordered locus">B005_1461</name>
</gene>
<dbReference type="AlphaFoldDB" id="J7L252"/>
<dbReference type="KEGG" id="nal:B005_1461"/>
<dbReference type="STRING" id="1205910.B005_1461"/>
<reference evidence="2 3" key="1">
    <citation type="journal article" date="2012" name="J. Bacteriol.">
        <title>Whole-Genome Sequence of Nocardiopsis alba Strain ATCC BAA-2165, Associated with Honeybees.</title>
        <authorList>
            <person name="Qiao J."/>
            <person name="Chen L."/>
            <person name="Li Y."/>
            <person name="Wang J."/>
            <person name="Zhang W."/>
            <person name="Chen S."/>
        </authorList>
    </citation>
    <scope>NUCLEOTIDE SEQUENCE [LARGE SCALE GENOMIC DNA]</scope>
    <source>
        <strain evidence="3">ATCC BAA-2165 / BE74</strain>
    </source>
</reference>
<reference evidence="3" key="2">
    <citation type="submission" date="2012-08" db="EMBL/GenBank/DDBJ databases">
        <title>Whole-genome sequence of Nocardiopsis alba strain ATCC BAA-2165 associated with honeybees.</title>
        <authorList>
            <person name="Qiao J."/>
            <person name="Chen L."/>
            <person name="Li Y."/>
            <person name="Wang J."/>
            <person name="Zhang W."/>
            <person name="Chen S."/>
        </authorList>
    </citation>
    <scope>NUCLEOTIDE SEQUENCE [LARGE SCALE GENOMIC DNA]</scope>
    <source>
        <strain evidence="3">ATCC BAA-2165 / BE74</strain>
    </source>
</reference>
<evidence type="ECO:0000313" key="2">
    <source>
        <dbReference type="EMBL" id="AFR07713.1"/>
    </source>
</evidence>
<accession>J7L252</accession>
<proteinExistence type="predicted"/>
<dbReference type="HOGENOM" id="CLU_2899621_0_0_11"/>
<name>J7L252_NOCAA</name>
<organism evidence="2 3">
    <name type="scientific">Nocardiopsis alba (strain ATCC BAA-2165 / BE74)</name>
    <dbReference type="NCBI Taxonomy" id="1205910"/>
    <lineage>
        <taxon>Bacteria</taxon>
        <taxon>Bacillati</taxon>
        <taxon>Actinomycetota</taxon>
        <taxon>Actinomycetes</taxon>
        <taxon>Streptosporangiales</taxon>
        <taxon>Nocardiopsidaceae</taxon>
        <taxon>Nocardiopsis</taxon>
    </lineage>
</organism>
<dbReference type="Proteomes" id="UP000003779">
    <property type="component" value="Chromosome"/>
</dbReference>
<dbReference type="EMBL" id="CP003788">
    <property type="protein sequence ID" value="AFR07713.1"/>
    <property type="molecule type" value="Genomic_DNA"/>
</dbReference>
<evidence type="ECO:0000313" key="3">
    <source>
        <dbReference type="Proteomes" id="UP000003779"/>
    </source>
</evidence>
<protein>
    <submittedName>
        <fullName evidence="2">Uncharacterized protein</fullName>
    </submittedName>
</protein>
<feature type="region of interest" description="Disordered" evidence="1">
    <location>
        <begin position="1"/>
        <end position="62"/>
    </location>
</feature>
<evidence type="ECO:0000256" key="1">
    <source>
        <dbReference type="SAM" id="MobiDB-lite"/>
    </source>
</evidence>